<comment type="caution">
    <text evidence="16">The sequence shown here is derived from an EMBL/GenBank/DDBJ whole genome shotgun (WGS) entry which is preliminary data.</text>
</comment>
<proteinExistence type="predicted"/>
<evidence type="ECO:0000256" key="7">
    <source>
        <dbReference type="ARBA" id="ARBA00022767"/>
    </source>
</evidence>
<keyword evidence="8" id="KW-0611">Plant defense</keyword>
<evidence type="ECO:0000256" key="11">
    <source>
        <dbReference type="ARBA" id="ARBA00023002"/>
    </source>
</evidence>
<name>A0A7J7MP75_9MAGN</name>
<dbReference type="OrthoDB" id="823504at2759"/>
<dbReference type="GO" id="GO:0006952">
    <property type="term" value="P:defense response"/>
    <property type="evidence" value="ECO:0007669"/>
    <property type="project" value="UniProtKB-KW"/>
</dbReference>
<evidence type="ECO:0000256" key="13">
    <source>
        <dbReference type="ARBA" id="ARBA00023098"/>
    </source>
</evidence>
<gene>
    <name evidence="16" type="ORF">GIB67_033214</name>
</gene>
<keyword evidence="5 15" id="KW-0349">Heme</keyword>
<dbReference type="InterPro" id="IPR019791">
    <property type="entry name" value="Haem_peroxidase_animal"/>
</dbReference>
<dbReference type="CDD" id="cd09818">
    <property type="entry name" value="PIOX_like"/>
    <property type="match status" value="1"/>
</dbReference>
<dbReference type="EMBL" id="JACGCM010001301">
    <property type="protein sequence ID" value="KAF6156745.1"/>
    <property type="molecule type" value="Genomic_DNA"/>
</dbReference>
<sequence length="642" mass="73042">MTVTMASIKALFRAPFYQVLHSDFHEVVARMTLIDRLLFLIMHSVDKLGLWHRLPVFLGLIYLAIRRHLHQQYNLLNVGTTPIGVRFNPVDYPYRTADGKYNDPFNEVAGSQGSFFGRNIPPVDQKDTLMTPDPMVVATKLLARKEYKDSAKQFNVIAASWIQFMIHDWIDHLEQTNQIKLTAPSEVASKCPLKSFKFYKTAEVPTGFYDIKTGHLNTRTPWWDASAIYGSTREKLSKVRTFKDGKLKISDDGLLLHDQDGVPLSGDTRNNWAGVSTLQALFIKEHNAVCDALKKEHLNFDDEELYRYARLVTSAVIAKVHTIDWTIELLKTDTLHAAMRANWYGLLGKKFKDAFGHVGGVVLGGLVGLKKPQNHGVPYSLTEEFVSVYRMHPLLPDNLLLRDVSAPTGANKSPPLLKEVPMGDLVGLKGEKTLSEIGFTKQFVSMGHQSCGALTLWNYPMWLRDLIPQGVDGKDRPDHVDMPALEVYRDRENKVARYNEFRRGLLMIPISKWGDLTDDPEAVHALREVYGDDVEELDLLVGLMAEKKIKGFAISETAFTIFLLMATRRLEGDRFFTSYYNEETYTKRGFLWVNTTESLKDVINRHYPDMSKKWINSTSAFSVWDAPPNAHNPIPLYLRVPH</sequence>
<dbReference type="Pfam" id="PF03098">
    <property type="entry name" value="An_peroxidase"/>
    <property type="match status" value="1"/>
</dbReference>
<dbReference type="PANTHER" id="PTHR11903">
    <property type="entry name" value="PROSTAGLANDIN G/H SYNTHASE"/>
    <property type="match status" value="1"/>
</dbReference>
<organism evidence="16 17">
    <name type="scientific">Kingdonia uniflora</name>
    <dbReference type="NCBI Taxonomy" id="39325"/>
    <lineage>
        <taxon>Eukaryota</taxon>
        <taxon>Viridiplantae</taxon>
        <taxon>Streptophyta</taxon>
        <taxon>Embryophyta</taxon>
        <taxon>Tracheophyta</taxon>
        <taxon>Spermatophyta</taxon>
        <taxon>Magnoliopsida</taxon>
        <taxon>Ranunculales</taxon>
        <taxon>Circaeasteraceae</taxon>
        <taxon>Kingdonia</taxon>
    </lineage>
</organism>
<reference evidence="16 17" key="1">
    <citation type="journal article" date="2020" name="IScience">
        <title>Genome Sequencing of the Endangered Kingdonia uniflora (Circaeasteraceae, Ranunculales) Reveals Potential Mechanisms of Evolutionary Specialization.</title>
        <authorList>
            <person name="Sun Y."/>
            <person name="Deng T."/>
            <person name="Zhang A."/>
            <person name="Moore M.J."/>
            <person name="Landis J.B."/>
            <person name="Lin N."/>
            <person name="Zhang H."/>
            <person name="Zhang X."/>
            <person name="Huang J."/>
            <person name="Zhang X."/>
            <person name="Sun H."/>
            <person name="Wang H."/>
        </authorList>
    </citation>
    <scope>NUCLEOTIDE SEQUENCE [LARGE SCALE GENOMIC DNA]</scope>
    <source>
        <strain evidence="16">TB1705</strain>
        <tissue evidence="16">Leaf</tissue>
    </source>
</reference>
<dbReference type="PROSITE" id="PS50292">
    <property type="entry name" value="PEROXIDASE_3"/>
    <property type="match status" value="1"/>
</dbReference>
<evidence type="ECO:0000256" key="10">
    <source>
        <dbReference type="ARBA" id="ARBA00022964"/>
    </source>
</evidence>
<dbReference type="InterPro" id="IPR050783">
    <property type="entry name" value="Oxylipin_biosynth_metab"/>
</dbReference>
<protein>
    <recommendedName>
        <fullName evidence="18">Alpha-dioxygenase 1</fullName>
    </recommendedName>
</protein>
<dbReference type="PANTHER" id="PTHR11903:SF11">
    <property type="entry name" value="ALPHA-DIOXYGENASE 1"/>
    <property type="match status" value="1"/>
</dbReference>
<comment type="cofactor">
    <cofactor evidence="2">
        <name>heme b</name>
        <dbReference type="ChEBI" id="CHEBI:60344"/>
    </cofactor>
</comment>
<dbReference type="GO" id="GO:0004601">
    <property type="term" value="F:peroxidase activity"/>
    <property type="evidence" value="ECO:0007669"/>
    <property type="project" value="UniProtKB-KW"/>
</dbReference>
<dbReference type="GO" id="GO:0006633">
    <property type="term" value="P:fatty acid biosynthetic process"/>
    <property type="evidence" value="ECO:0007669"/>
    <property type="project" value="UniProtKB-KW"/>
</dbReference>
<accession>A0A7J7MP75</accession>
<dbReference type="InterPro" id="IPR010255">
    <property type="entry name" value="Haem_peroxidase_sf"/>
</dbReference>
<dbReference type="GO" id="GO:0031408">
    <property type="term" value="P:oxylipin biosynthetic process"/>
    <property type="evidence" value="ECO:0007669"/>
    <property type="project" value="UniProtKB-KW"/>
</dbReference>
<keyword evidence="17" id="KW-1185">Reference proteome</keyword>
<keyword evidence="13" id="KW-0443">Lipid metabolism</keyword>
<evidence type="ECO:0000256" key="1">
    <source>
        <dbReference type="ARBA" id="ARBA00001913"/>
    </source>
</evidence>
<keyword evidence="12 15" id="KW-0408">Iron</keyword>
<keyword evidence="11" id="KW-0560">Oxidoreductase</keyword>
<keyword evidence="6 15" id="KW-0479">Metal-binding</keyword>
<evidence type="ECO:0000256" key="3">
    <source>
        <dbReference type="ARBA" id="ARBA00022516"/>
    </source>
</evidence>
<keyword evidence="9" id="KW-0276">Fatty acid metabolism</keyword>
<evidence type="ECO:0008006" key="18">
    <source>
        <dbReference type="Google" id="ProtNLM"/>
    </source>
</evidence>
<keyword evidence="14" id="KW-0275">Fatty acid biosynthesis</keyword>
<evidence type="ECO:0000313" key="17">
    <source>
        <dbReference type="Proteomes" id="UP000541444"/>
    </source>
</evidence>
<feature type="binding site" description="axial binding residue" evidence="15">
    <location>
        <position position="392"/>
    </location>
    <ligand>
        <name>heme b</name>
        <dbReference type="ChEBI" id="CHEBI:60344"/>
    </ligand>
    <ligandPart>
        <name>Fe</name>
        <dbReference type="ChEBI" id="CHEBI:18248"/>
    </ligandPart>
</feature>
<evidence type="ECO:0000256" key="6">
    <source>
        <dbReference type="ARBA" id="ARBA00022723"/>
    </source>
</evidence>
<keyword evidence="10" id="KW-0223">Dioxygenase</keyword>
<dbReference type="GO" id="GO:0016702">
    <property type="term" value="F:oxidoreductase activity, acting on single donors with incorporation of molecular oxygen, incorporation of two atoms of oxygen"/>
    <property type="evidence" value="ECO:0007669"/>
    <property type="project" value="TreeGrafter"/>
</dbReference>
<evidence type="ECO:0000256" key="12">
    <source>
        <dbReference type="ARBA" id="ARBA00023004"/>
    </source>
</evidence>
<dbReference type="GO" id="GO:0046872">
    <property type="term" value="F:metal ion binding"/>
    <property type="evidence" value="ECO:0007669"/>
    <property type="project" value="UniProtKB-KW"/>
</dbReference>
<evidence type="ECO:0000256" key="14">
    <source>
        <dbReference type="ARBA" id="ARBA00023160"/>
    </source>
</evidence>
<keyword evidence="7" id="KW-0925">Oxylipin biosynthesis</keyword>
<dbReference type="SUPFAM" id="SSF48113">
    <property type="entry name" value="Heme-dependent peroxidases"/>
    <property type="match status" value="1"/>
</dbReference>
<dbReference type="AlphaFoldDB" id="A0A7J7MP75"/>
<comment type="cofactor">
    <cofactor evidence="1">
        <name>Ca(2+)</name>
        <dbReference type="ChEBI" id="CHEBI:29108"/>
    </cofactor>
</comment>
<dbReference type="Proteomes" id="UP000541444">
    <property type="component" value="Unassembled WGS sequence"/>
</dbReference>
<evidence type="ECO:0000256" key="5">
    <source>
        <dbReference type="ARBA" id="ARBA00022617"/>
    </source>
</evidence>
<evidence type="ECO:0000256" key="4">
    <source>
        <dbReference type="ARBA" id="ARBA00022559"/>
    </source>
</evidence>
<evidence type="ECO:0000256" key="8">
    <source>
        <dbReference type="ARBA" id="ARBA00022821"/>
    </source>
</evidence>
<evidence type="ECO:0000256" key="2">
    <source>
        <dbReference type="ARBA" id="ARBA00001970"/>
    </source>
</evidence>
<dbReference type="InterPro" id="IPR037120">
    <property type="entry name" value="Haem_peroxidase_sf_animal"/>
</dbReference>
<evidence type="ECO:0000256" key="9">
    <source>
        <dbReference type="ARBA" id="ARBA00022832"/>
    </source>
</evidence>
<evidence type="ECO:0000256" key="15">
    <source>
        <dbReference type="PIRSR" id="PIRSR619791-2"/>
    </source>
</evidence>
<dbReference type="GO" id="GO:0006979">
    <property type="term" value="P:response to oxidative stress"/>
    <property type="evidence" value="ECO:0007669"/>
    <property type="project" value="InterPro"/>
</dbReference>
<dbReference type="GO" id="GO:0020037">
    <property type="term" value="F:heme binding"/>
    <property type="evidence" value="ECO:0007669"/>
    <property type="project" value="InterPro"/>
</dbReference>
<keyword evidence="4" id="KW-0575">Peroxidase</keyword>
<dbReference type="InterPro" id="IPR034815">
    <property type="entry name" value="A_dioxygenase"/>
</dbReference>
<evidence type="ECO:0000313" key="16">
    <source>
        <dbReference type="EMBL" id="KAF6156745.1"/>
    </source>
</evidence>
<dbReference type="Gene3D" id="1.10.640.10">
    <property type="entry name" value="Haem peroxidase domain superfamily, animal type"/>
    <property type="match status" value="1"/>
</dbReference>
<keyword evidence="3" id="KW-0444">Lipid biosynthesis</keyword>